<keyword evidence="4" id="KW-1185">Reference proteome</keyword>
<accession>A0A0C3CXA3</accession>
<dbReference type="InterPro" id="IPR029068">
    <property type="entry name" value="Glyas_Bleomycin-R_OHBP_Dase"/>
</dbReference>
<dbReference type="AlphaFoldDB" id="A0A0C3CXA3"/>
<dbReference type="InterPro" id="IPR037523">
    <property type="entry name" value="VOC_core"/>
</dbReference>
<dbReference type="InterPro" id="IPR050383">
    <property type="entry name" value="GlyoxalaseI/FosfomycinResist"/>
</dbReference>
<dbReference type="InterPro" id="IPR004360">
    <property type="entry name" value="Glyas_Fos-R_dOase_dom"/>
</dbReference>
<dbReference type="Proteomes" id="UP000054321">
    <property type="component" value="Unassembled WGS sequence"/>
</dbReference>
<feature type="domain" description="VOC" evidence="2">
    <location>
        <begin position="11"/>
        <end position="128"/>
    </location>
</feature>
<comment type="similarity">
    <text evidence="1">Belongs to the glyoxalase I family.</text>
</comment>
<dbReference type="InParanoid" id="A0A0C3CXA3"/>
<dbReference type="PANTHER" id="PTHR21366">
    <property type="entry name" value="GLYOXALASE FAMILY PROTEIN"/>
    <property type="match status" value="1"/>
</dbReference>
<dbReference type="HOGENOM" id="CLU_098384_0_0_1"/>
<dbReference type="EMBL" id="KN832890">
    <property type="protein sequence ID" value="KIM94322.1"/>
    <property type="molecule type" value="Genomic_DNA"/>
</dbReference>
<evidence type="ECO:0000313" key="3">
    <source>
        <dbReference type="EMBL" id="KIM94322.1"/>
    </source>
</evidence>
<reference evidence="3 4" key="1">
    <citation type="submission" date="2014-04" db="EMBL/GenBank/DDBJ databases">
        <authorList>
            <consortium name="DOE Joint Genome Institute"/>
            <person name="Kuo A."/>
            <person name="Martino E."/>
            <person name="Perotto S."/>
            <person name="Kohler A."/>
            <person name="Nagy L.G."/>
            <person name="Floudas D."/>
            <person name="Copeland A."/>
            <person name="Barry K.W."/>
            <person name="Cichocki N."/>
            <person name="Veneault-Fourrey C."/>
            <person name="LaButti K."/>
            <person name="Lindquist E.A."/>
            <person name="Lipzen A."/>
            <person name="Lundell T."/>
            <person name="Morin E."/>
            <person name="Murat C."/>
            <person name="Sun H."/>
            <person name="Tunlid A."/>
            <person name="Henrissat B."/>
            <person name="Grigoriev I.V."/>
            <person name="Hibbett D.S."/>
            <person name="Martin F."/>
            <person name="Nordberg H.P."/>
            <person name="Cantor M.N."/>
            <person name="Hua S.X."/>
        </authorList>
    </citation>
    <scope>NUCLEOTIDE SEQUENCE [LARGE SCALE GENOMIC DNA]</scope>
    <source>
        <strain evidence="3 4">Zn</strain>
    </source>
</reference>
<dbReference type="Gene3D" id="3.10.180.10">
    <property type="entry name" value="2,3-Dihydroxybiphenyl 1,2-Dioxygenase, domain 1"/>
    <property type="match status" value="1"/>
</dbReference>
<reference evidence="4" key="2">
    <citation type="submission" date="2015-01" db="EMBL/GenBank/DDBJ databases">
        <title>Evolutionary Origins and Diversification of the Mycorrhizal Mutualists.</title>
        <authorList>
            <consortium name="DOE Joint Genome Institute"/>
            <consortium name="Mycorrhizal Genomics Consortium"/>
            <person name="Kohler A."/>
            <person name="Kuo A."/>
            <person name="Nagy L.G."/>
            <person name="Floudas D."/>
            <person name="Copeland A."/>
            <person name="Barry K.W."/>
            <person name="Cichocki N."/>
            <person name="Veneault-Fourrey C."/>
            <person name="LaButti K."/>
            <person name="Lindquist E.A."/>
            <person name="Lipzen A."/>
            <person name="Lundell T."/>
            <person name="Morin E."/>
            <person name="Murat C."/>
            <person name="Riley R."/>
            <person name="Ohm R."/>
            <person name="Sun H."/>
            <person name="Tunlid A."/>
            <person name="Henrissat B."/>
            <person name="Grigoriev I.V."/>
            <person name="Hibbett D.S."/>
            <person name="Martin F."/>
        </authorList>
    </citation>
    <scope>NUCLEOTIDE SEQUENCE [LARGE SCALE GENOMIC DNA]</scope>
    <source>
        <strain evidence="4">Zn</strain>
    </source>
</reference>
<dbReference type="PANTHER" id="PTHR21366:SF14">
    <property type="entry name" value="GLYOXALASE DOMAIN-CONTAINING PROTEIN 5"/>
    <property type="match status" value="1"/>
</dbReference>
<organism evidence="3 4">
    <name type="scientific">Oidiodendron maius (strain Zn)</name>
    <dbReference type="NCBI Taxonomy" id="913774"/>
    <lineage>
        <taxon>Eukaryota</taxon>
        <taxon>Fungi</taxon>
        <taxon>Dikarya</taxon>
        <taxon>Ascomycota</taxon>
        <taxon>Pezizomycotina</taxon>
        <taxon>Leotiomycetes</taxon>
        <taxon>Leotiomycetes incertae sedis</taxon>
        <taxon>Myxotrichaceae</taxon>
        <taxon>Oidiodendron</taxon>
    </lineage>
</organism>
<name>A0A0C3CXA3_OIDMZ</name>
<dbReference type="PROSITE" id="PS51819">
    <property type="entry name" value="VOC"/>
    <property type="match status" value="1"/>
</dbReference>
<protein>
    <recommendedName>
        <fullName evidence="2">VOC domain-containing protein</fullName>
    </recommendedName>
</protein>
<evidence type="ECO:0000256" key="1">
    <source>
        <dbReference type="ARBA" id="ARBA00010363"/>
    </source>
</evidence>
<proteinExistence type="inferred from homology"/>
<gene>
    <name evidence="3" type="ORF">OIDMADRAFT_136171</name>
</gene>
<evidence type="ECO:0000259" key="2">
    <source>
        <dbReference type="PROSITE" id="PS51819"/>
    </source>
</evidence>
<dbReference type="SUPFAM" id="SSF54593">
    <property type="entry name" value="Glyoxalase/Bleomycin resistance protein/Dihydroxybiphenyl dioxygenase"/>
    <property type="match status" value="1"/>
</dbReference>
<sequence length="184" mass="20850">MSSVKVLSPSKLAHVVLRTGRFQEMVDFYKKFLGAKASYENKFLSFLTYDEEHHRIAIVFKPGLNSRDEETAGMEHMAFTYDKLEDLFQAYKQRLEIGIKPVLCINHGPTMSIYYADVDGNEIETQVDSFDTAEAATKFMMGEAFDQNPIGVEFDPEEIMGRMAKGESVKSILKRPDTITGSKL</sequence>
<dbReference type="Pfam" id="PF00903">
    <property type="entry name" value="Glyoxalase"/>
    <property type="match status" value="1"/>
</dbReference>
<evidence type="ECO:0000313" key="4">
    <source>
        <dbReference type="Proteomes" id="UP000054321"/>
    </source>
</evidence>
<dbReference type="OrthoDB" id="5371818at2759"/>